<evidence type="ECO:0000313" key="15">
    <source>
        <dbReference type="EMBL" id="RWS25312.1"/>
    </source>
</evidence>
<evidence type="ECO:0000259" key="14">
    <source>
        <dbReference type="PROSITE" id="PS50862"/>
    </source>
</evidence>
<evidence type="ECO:0000256" key="7">
    <source>
        <dbReference type="ARBA" id="ARBA00022741"/>
    </source>
</evidence>
<dbReference type="PANTHER" id="PTHR43450">
    <property type="entry name" value="ASPARTYL-TRNA SYNTHETASE"/>
    <property type="match status" value="1"/>
</dbReference>
<evidence type="ECO:0000256" key="10">
    <source>
        <dbReference type="ARBA" id="ARBA00023146"/>
    </source>
</evidence>
<dbReference type="PRINTS" id="PR01042">
    <property type="entry name" value="TRNASYNTHASP"/>
</dbReference>
<dbReference type="Proteomes" id="UP000288716">
    <property type="component" value="Unassembled WGS sequence"/>
</dbReference>
<sequence>MEDQSEVKVSKKAAKKAEKAAKKAEMKASKKAEQSGGDVTTEVDDCSRGKYGVMPIITSTEKLDRVLVPVKSLNGDEKGKLVWCRGRLHTSRAKGKQCFFVLRQQFATIQCLVAVSEDISKAMVKFVSDISKESIIDIEGTVVAVEKSIESCSQKDVELHVKQVFVVNESEPRLPLQIEDAARPETEEDSTEEKLSIRVNQDTRLDNRILDLRTPTSQAIFRIEAAVCDLFRNSLKSRGFVEIHTPKIISAASEGGANVFEVSYFKGNAYLAQSPQLYKQMAIAADFEKVYTVGAVFRAEDSNTHRHLCEFVGLDLEMAFNYHYHEVLDVIESTFVDIFKGLQQQFATEIETVSRQFPMETFKFLEPTLRLQFSDAVALLRNNGVEMDDEDDLTTANEKLLGKLVKAKYGTDFFTLDKFPLKVRPFYTMPDPNNSKYSNSYDMFMRGEEILSGAQRIHDAKFLSERAVHHGCDLDKIKAYIDSFRYGVPPHAGGGIGLERVTMLFLGLDNIRKTSLFPRDPRRLTP</sequence>
<organism evidence="15 16">
    <name type="scientific">Leptotrombidium deliense</name>
    <dbReference type="NCBI Taxonomy" id="299467"/>
    <lineage>
        <taxon>Eukaryota</taxon>
        <taxon>Metazoa</taxon>
        <taxon>Ecdysozoa</taxon>
        <taxon>Arthropoda</taxon>
        <taxon>Chelicerata</taxon>
        <taxon>Arachnida</taxon>
        <taxon>Acari</taxon>
        <taxon>Acariformes</taxon>
        <taxon>Trombidiformes</taxon>
        <taxon>Prostigmata</taxon>
        <taxon>Anystina</taxon>
        <taxon>Parasitengona</taxon>
        <taxon>Trombiculoidea</taxon>
        <taxon>Trombiculidae</taxon>
        <taxon>Leptotrombidium</taxon>
    </lineage>
</organism>
<dbReference type="VEuPathDB" id="VectorBase:LDEU006728"/>
<dbReference type="OrthoDB" id="372395at2759"/>
<dbReference type="HAMAP" id="MF_02075">
    <property type="entry name" value="Asp_tRNA_synth_type2"/>
    <property type="match status" value="1"/>
</dbReference>
<dbReference type="InterPro" id="IPR004364">
    <property type="entry name" value="Aa-tRNA-synt_II"/>
</dbReference>
<evidence type="ECO:0000256" key="9">
    <source>
        <dbReference type="ARBA" id="ARBA00022917"/>
    </source>
</evidence>
<comment type="catalytic activity">
    <reaction evidence="12">
        <text>tRNA(Asp) + L-aspartate + ATP = L-aspartyl-tRNA(Asp) + AMP + diphosphate</text>
        <dbReference type="Rhea" id="RHEA:19649"/>
        <dbReference type="Rhea" id="RHEA-COMP:9660"/>
        <dbReference type="Rhea" id="RHEA-COMP:9678"/>
        <dbReference type="ChEBI" id="CHEBI:29991"/>
        <dbReference type="ChEBI" id="CHEBI:30616"/>
        <dbReference type="ChEBI" id="CHEBI:33019"/>
        <dbReference type="ChEBI" id="CHEBI:78442"/>
        <dbReference type="ChEBI" id="CHEBI:78516"/>
        <dbReference type="ChEBI" id="CHEBI:456215"/>
        <dbReference type="EC" id="6.1.1.12"/>
    </reaction>
</comment>
<dbReference type="STRING" id="299467.A0A443SCQ9"/>
<dbReference type="Pfam" id="PF01336">
    <property type="entry name" value="tRNA_anti-codon"/>
    <property type="match status" value="1"/>
</dbReference>
<dbReference type="EC" id="6.1.1.12" evidence="3"/>
<dbReference type="PROSITE" id="PS50862">
    <property type="entry name" value="AA_TRNA_LIGASE_II"/>
    <property type="match status" value="1"/>
</dbReference>
<evidence type="ECO:0000256" key="1">
    <source>
        <dbReference type="ARBA" id="ARBA00004496"/>
    </source>
</evidence>
<evidence type="ECO:0000256" key="12">
    <source>
        <dbReference type="ARBA" id="ARBA00047904"/>
    </source>
</evidence>
<dbReference type="GO" id="GO:0006422">
    <property type="term" value="P:aspartyl-tRNA aminoacylation"/>
    <property type="evidence" value="ECO:0007669"/>
    <property type="project" value="InterPro"/>
</dbReference>
<dbReference type="FunFam" id="3.30.930.10:FF:000013">
    <property type="entry name" value="Aspartate--tRNA ligase, cytoplasmic"/>
    <property type="match status" value="1"/>
</dbReference>
<dbReference type="GO" id="GO:0005524">
    <property type="term" value="F:ATP binding"/>
    <property type="evidence" value="ECO:0007669"/>
    <property type="project" value="UniProtKB-KW"/>
</dbReference>
<dbReference type="CDD" id="cd00776">
    <property type="entry name" value="AsxRS_core"/>
    <property type="match status" value="1"/>
</dbReference>
<dbReference type="NCBIfam" id="NF003483">
    <property type="entry name" value="PRK05159.1"/>
    <property type="match status" value="1"/>
</dbReference>
<dbReference type="GO" id="GO:0017101">
    <property type="term" value="C:aminoacyl-tRNA synthetase multienzyme complex"/>
    <property type="evidence" value="ECO:0007669"/>
    <property type="project" value="TreeGrafter"/>
</dbReference>
<dbReference type="GO" id="GO:0004815">
    <property type="term" value="F:aspartate-tRNA ligase activity"/>
    <property type="evidence" value="ECO:0007669"/>
    <property type="project" value="UniProtKB-EC"/>
</dbReference>
<evidence type="ECO:0000256" key="2">
    <source>
        <dbReference type="ARBA" id="ARBA00005312"/>
    </source>
</evidence>
<reference evidence="15 16" key="1">
    <citation type="journal article" date="2018" name="Gigascience">
        <title>Genomes of trombidid mites reveal novel predicted allergens and laterally-transferred genes associated with secondary metabolism.</title>
        <authorList>
            <person name="Dong X."/>
            <person name="Chaisiri K."/>
            <person name="Xia D."/>
            <person name="Armstrong S.D."/>
            <person name="Fang Y."/>
            <person name="Donnelly M.J."/>
            <person name="Kadowaki T."/>
            <person name="McGarry J.W."/>
            <person name="Darby A.C."/>
            <person name="Makepeace B.L."/>
        </authorList>
    </citation>
    <scope>NUCLEOTIDE SEQUENCE [LARGE SCALE GENOMIC DNA]</scope>
    <source>
        <strain evidence="15">UoL-UT</strain>
    </source>
</reference>
<comment type="subcellular location">
    <subcellularLocation>
        <location evidence="1">Cytoplasm</location>
    </subcellularLocation>
</comment>
<dbReference type="PANTHER" id="PTHR43450:SF1">
    <property type="entry name" value="ASPARTATE--TRNA LIGASE, CYTOPLASMIC"/>
    <property type="match status" value="1"/>
</dbReference>
<dbReference type="Gene3D" id="3.30.930.10">
    <property type="entry name" value="Bira Bifunctional Protein, Domain 2"/>
    <property type="match status" value="1"/>
</dbReference>
<evidence type="ECO:0000256" key="13">
    <source>
        <dbReference type="SAM" id="MobiDB-lite"/>
    </source>
</evidence>
<dbReference type="InterPro" id="IPR045864">
    <property type="entry name" value="aa-tRNA-synth_II/BPL/LPL"/>
</dbReference>
<proteinExistence type="inferred from homology"/>
<comment type="caution">
    <text evidence="15">The sequence shown here is derived from an EMBL/GenBank/DDBJ whole genome shotgun (WGS) entry which is preliminary data.</text>
</comment>
<dbReference type="Pfam" id="PF00152">
    <property type="entry name" value="tRNA-synt_2"/>
    <property type="match status" value="1"/>
</dbReference>
<evidence type="ECO:0000256" key="11">
    <source>
        <dbReference type="ARBA" id="ARBA00033155"/>
    </source>
</evidence>
<dbReference type="GO" id="GO:0005829">
    <property type="term" value="C:cytosol"/>
    <property type="evidence" value="ECO:0007669"/>
    <property type="project" value="TreeGrafter"/>
</dbReference>
<dbReference type="AlphaFoldDB" id="A0A443SCQ9"/>
<dbReference type="InterPro" id="IPR002312">
    <property type="entry name" value="Asp/Asn-tRNA-synth_IIb"/>
</dbReference>
<dbReference type="SUPFAM" id="SSF55681">
    <property type="entry name" value="Class II aaRS and biotin synthetases"/>
    <property type="match status" value="1"/>
</dbReference>
<dbReference type="EMBL" id="NCKV01003851">
    <property type="protein sequence ID" value="RWS25312.1"/>
    <property type="molecule type" value="Genomic_DNA"/>
</dbReference>
<evidence type="ECO:0000256" key="4">
    <source>
        <dbReference type="ARBA" id="ARBA00018853"/>
    </source>
</evidence>
<dbReference type="FunFam" id="2.40.50.140:FF:000132">
    <property type="entry name" value="Aspartyl-tRNA synthetase, cytoplasmic"/>
    <property type="match status" value="1"/>
</dbReference>
<feature type="region of interest" description="Disordered" evidence="13">
    <location>
        <begin position="1"/>
        <end position="42"/>
    </location>
</feature>
<keyword evidence="10" id="KW-0030">Aminoacyl-tRNA synthetase</keyword>
<keyword evidence="8" id="KW-0067">ATP-binding</keyword>
<gene>
    <name evidence="15" type="ORF">B4U80_00936</name>
</gene>
<dbReference type="InterPro" id="IPR004523">
    <property type="entry name" value="Asp-tRNA_synthase_2"/>
</dbReference>
<name>A0A443SCQ9_9ACAR</name>
<evidence type="ECO:0000313" key="16">
    <source>
        <dbReference type="Proteomes" id="UP000288716"/>
    </source>
</evidence>
<dbReference type="CDD" id="cd04320">
    <property type="entry name" value="AspRS_cyto_N"/>
    <property type="match status" value="1"/>
</dbReference>
<dbReference type="InterPro" id="IPR006195">
    <property type="entry name" value="aa-tRNA-synth_II"/>
</dbReference>
<keyword evidence="5" id="KW-0963">Cytoplasm</keyword>
<evidence type="ECO:0000256" key="8">
    <source>
        <dbReference type="ARBA" id="ARBA00022840"/>
    </source>
</evidence>
<evidence type="ECO:0000256" key="3">
    <source>
        <dbReference type="ARBA" id="ARBA00012841"/>
    </source>
</evidence>
<evidence type="ECO:0000256" key="5">
    <source>
        <dbReference type="ARBA" id="ARBA00022490"/>
    </source>
</evidence>
<feature type="compositionally biased region" description="Basic and acidic residues" evidence="13">
    <location>
        <begin position="1"/>
        <end position="33"/>
    </location>
</feature>
<comment type="similarity">
    <text evidence="2">Belongs to the class-II aminoacyl-tRNA synthetase family. Type 2 subfamily.</text>
</comment>
<protein>
    <recommendedName>
        <fullName evidence="4">Aspartate--tRNA ligase, cytoplasmic</fullName>
        <ecNumber evidence="3">6.1.1.12</ecNumber>
    </recommendedName>
    <alternativeName>
        <fullName evidence="11">Aspartyl-tRNA synthetase</fullName>
    </alternativeName>
</protein>
<evidence type="ECO:0000256" key="6">
    <source>
        <dbReference type="ARBA" id="ARBA00022598"/>
    </source>
</evidence>
<dbReference type="Gene3D" id="2.40.50.140">
    <property type="entry name" value="Nucleic acid-binding proteins"/>
    <property type="match status" value="1"/>
</dbReference>
<keyword evidence="16" id="KW-1185">Reference proteome</keyword>
<accession>A0A443SCQ9</accession>
<keyword evidence="7" id="KW-0547">Nucleotide-binding</keyword>
<dbReference type="NCBIfam" id="TIGR00458">
    <property type="entry name" value="aspS_nondisc"/>
    <property type="match status" value="1"/>
</dbReference>
<dbReference type="InterPro" id="IPR004365">
    <property type="entry name" value="NA-bd_OB_tRNA"/>
</dbReference>
<dbReference type="InterPro" id="IPR012340">
    <property type="entry name" value="NA-bd_OB-fold"/>
</dbReference>
<dbReference type="SUPFAM" id="SSF50249">
    <property type="entry name" value="Nucleic acid-binding proteins"/>
    <property type="match status" value="1"/>
</dbReference>
<feature type="domain" description="Aminoacyl-transfer RNA synthetases class-II family profile" evidence="14">
    <location>
        <begin position="221"/>
        <end position="526"/>
    </location>
</feature>
<keyword evidence="6 15" id="KW-0436">Ligase</keyword>
<dbReference type="GO" id="GO:0003723">
    <property type="term" value="F:RNA binding"/>
    <property type="evidence" value="ECO:0007669"/>
    <property type="project" value="TreeGrafter"/>
</dbReference>
<keyword evidence="9" id="KW-0648">Protein biosynthesis</keyword>